<organism evidence="6 7">
    <name type="scientific">Oryza meyeriana var. granulata</name>
    <dbReference type="NCBI Taxonomy" id="110450"/>
    <lineage>
        <taxon>Eukaryota</taxon>
        <taxon>Viridiplantae</taxon>
        <taxon>Streptophyta</taxon>
        <taxon>Embryophyta</taxon>
        <taxon>Tracheophyta</taxon>
        <taxon>Spermatophyta</taxon>
        <taxon>Magnoliopsida</taxon>
        <taxon>Liliopsida</taxon>
        <taxon>Poales</taxon>
        <taxon>Poaceae</taxon>
        <taxon>BOP clade</taxon>
        <taxon>Oryzoideae</taxon>
        <taxon>Oryzeae</taxon>
        <taxon>Oryzinae</taxon>
        <taxon>Oryza</taxon>
        <taxon>Oryza meyeriana</taxon>
    </lineage>
</organism>
<evidence type="ECO:0000313" key="7">
    <source>
        <dbReference type="Proteomes" id="UP000479710"/>
    </source>
</evidence>
<comment type="similarity">
    <text evidence="3">Belongs to the PMEI family.</text>
</comment>
<dbReference type="NCBIfam" id="TIGR01614">
    <property type="entry name" value="PME_inhib"/>
    <property type="match status" value="1"/>
</dbReference>
<accession>A0A6G1EMK4</accession>
<dbReference type="GO" id="GO:0004857">
    <property type="term" value="F:enzyme inhibitor activity"/>
    <property type="evidence" value="ECO:0007669"/>
    <property type="project" value="InterPro"/>
</dbReference>
<feature type="signal peptide" evidence="4">
    <location>
        <begin position="1"/>
        <end position="27"/>
    </location>
</feature>
<sequence length="199" mass="20399">MASPSPLLTCFAAVVLCLSAGVVPASCARATTALAPASAASISETCKSAGQEQKLCVESLSSLALTARAAADKRGLARAVVLLAKQNATATASYLSQLYGASGAPDSKPFDTERCVGDCGGRYNRAVGYLGDAAAALDAGKFDDAVLQVGAGQAEVEMCQKGCDHVRLPELLAARNSAVDRLCNVATDITRQLQQRVGY</sequence>
<dbReference type="InterPro" id="IPR006501">
    <property type="entry name" value="Pectinesterase_inhib_dom"/>
</dbReference>
<dbReference type="Gene3D" id="1.20.140.40">
    <property type="entry name" value="Invertase/pectin methylesterase inhibitor family protein"/>
    <property type="match status" value="1"/>
</dbReference>
<keyword evidence="7" id="KW-1185">Reference proteome</keyword>
<dbReference type="Proteomes" id="UP000479710">
    <property type="component" value="Unassembled WGS sequence"/>
</dbReference>
<keyword evidence="1 4" id="KW-0732">Signal</keyword>
<feature type="domain" description="Pectinesterase inhibitor" evidence="5">
    <location>
        <begin position="37"/>
        <end position="189"/>
    </location>
</feature>
<comment type="caution">
    <text evidence="6">The sequence shown here is derived from an EMBL/GenBank/DDBJ whole genome shotgun (WGS) entry which is preliminary data.</text>
</comment>
<evidence type="ECO:0000313" key="6">
    <source>
        <dbReference type="EMBL" id="KAF0925854.1"/>
    </source>
</evidence>
<reference evidence="6 7" key="1">
    <citation type="submission" date="2019-11" db="EMBL/GenBank/DDBJ databases">
        <title>Whole genome sequence of Oryza granulata.</title>
        <authorList>
            <person name="Li W."/>
        </authorList>
    </citation>
    <scope>NUCLEOTIDE SEQUENCE [LARGE SCALE GENOMIC DNA]</scope>
    <source>
        <strain evidence="7">cv. Menghai</strain>
        <tissue evidence="6">Leaf</tissue>
    </source>
</reference>
<name>A0A6G1EMK4_9ORYZ</name>
<evidence type="ECO:0000259" key="5">
    <source>
        <dbReference type="SMART" id="SM00856"/>
    </source>
</evidence>
<protein>
    <recommendedName>
        <fullName evidence="5">Pectinesterase inhibitor domain-containing protein</fullName>
    </recommendedName>
</protein>
<evidence type="ECO:0000256" key="3">
    <source>
        <dbReference type="ARBA" id="ARBA00038471"/>
    </source>
</evidence>
<dbReference type="EMBL" id="SPHZ02000003">
    <property type="protein sequence ID" value="KAF0925854.1"/>
    <property type="molecule type" value="Genomic_DNA"/>
</dbReference>
<dbReference type="PANTHER" id="PTHR35357">
    <property type="entry name" value="OS02G0537100 PROTEIN"/>
    <property type="match status" value="1"/>
</dbReference>
<proteinExistence type="inferred from homology"/>
<dbReference type="AlphaFoldDB" id="A0A6G1EMK4"/>
<dbReference type="SMART" id="SM00856">
    <property type="entry name" value="PMEI"/>
    <property type="match status" value="1"/>
</dbReference>
<feature type="chain" id="PRO_5026262913" description="Pectinesterase inhibitor domain-containing protein" evidence="4">
    <location>
        <begin position="28"/>
        <end position="199"/>
    </location>
</feature>
<dbReference type="InterPro" id="IPR035513">
    <property type="entry name" value="Invertase/methylesterase_inhib"/>
</dbReference>
<dbReference type="PANTHER" id="PTHR35357:SF8">
    <property type="entry name" value="OS01G0111000 PROTEIN"/>
    <property type="match status" value="1"/>
</dbReference>
<dbReference type="OrthoDB" id="669476at2759"/>
<dbReference type="Pfam" id="PF04043">
    <property type="entry name" value="PMEI"/>
    <property type="match status" value="1"/>
</dbReference>
<dbReference type="SUPFAM" id="SSF101148">
    <property type="entry name" value="Plant invertase/pectin methylesterase inhibitor"/>
    <property type="match status" value="1"/>
</dbReference>
<evidence type="ECO:0000256" key="2">
    <source>
        <dbReference type="ARBA" id="ARBA00023157"/>
    </source>
</evidence>
<evidence type="ECO:0000256" key="4">
    <source>
        <dbReference type="SAM" id="SignalP"/>
    </source>
</evidence>
<keyword evidence="2" id="KW-1015">Disulfide bond</keyword>
<gene>
    <name evidence="6" type="ORF">E2562_018493</name>
</gene>
<evidence type="ECO:0000256" key="1">
    <source>
        <dbReference type="ARBA" id="ARBA00022729"/>
    </source>
</evidence>